<name>A0ABP7PSU6_9ACTN</name>
<dbReference type="Gene3D" id="3.40.50.620">
    <property type="entry name" value="HUPs"/>
    <property type="match status" value="2"/>
</dbReference>
<protein>
    <submittedName>
        <fullName evidence="5">Universal stress protein</fullName>
    </submittedName>
</protein>
<evidence type="ECO:0000259" key="4">
    <source>
        <dbReference type="Pfam" id="PF00582"/>
    </source>
</evidence>
<dbReference type="EMBL" id="BAAAZW010000014">
    <property type="protein sequence ID" value="GAA3970311.1"/>
    <property type="molecule type" value="Genomic_DNA"/>
</dbReference>
<gene>
    <name evidence="5" type="ORF">GCM10022231_34700</name>
</gene>
<proteinExistence type="inferred from homology"/>
<dbReference type="PRINTS" id="PR01438">
    <property type="entry name" value="UNVRSLSTRESS"/>
</dbReference>
<feature type="domain" description="UspA" evidence="4">
    <location>
        <begin position="7"/>
        <end position="145"/>
    </location>
</feature>
<sequence length="289" mass="29580">MPKRNAPIVAAVDGSEPALNGVRWAAAAAARQNRPLLLVSVVSPPSIPQFGSAISQGQAYLDASRAFAEGALDVARQVAREEAPNVAESGEVVDGRPALVLRQLSSRAHLMVLGRRGLGGVRGLLLGSVSTDVSAHADCPVVVVPETPRTSGPVVVGVDGSPVSAAAIAEAFQQASMLGTVLVAVHTYGGYAGVATFDRIEQGRRQLAEEARESLGSQLAGCLGDYPDVTVSSVVTMESPAEQIISSAADAQLIVLGSRGRGGFRGLLLGSTSQAVLHVAHCPVMIVPG</sequence>
<keyword evidence="2" id="KW-0547">Nucleotide-binding</keyword>
<organism evidence="5 6">
    <name type="scientific">Gordonia caeni</name>
    <dbReference type="NCBI Taxonomy" id="1007097"/>
    <lineage>
        <taxon>Bacteria</taxon>
        <taxon>Bacillati</taxon>
        <taxon>Actinomycetota</taxon>
        <taxon>Actinomycetes</taxon>
        <taxon>Mycobacteriales</taxon>
        <taxon>Gordoniaceae</taxon>
        <taxon>Gordonia</taxon>
    </lineage>
</organism>
<dbReference type="InterPro" id="IPR006015">
    <property type="entry name" value="Universal_stress_UspA"/>
</dbReference>
<dbReference type="SUPFAM" id="SSF52402">
    <property type="entry name" value="Adenine nucleotide alpha hydrolases-like"/>
    <property type="match status" value="2"/>
</dbReference>
<dbReference type="PANTHER" id="PTHR46268:SF27">
    <property type="entry name" value="UNIVERSAL STRESS PROTEIN RV2623"/>
    <property type="match status" value="1"/>
</dbReference>
<keyword evidence="3" id="KW-0067">ATP-binding</keyword>
<evidence type="ECO:0000256" key="1">
    <source>
        <dbReference type="ARBA" id="ARBA00008791"/>
    </source>
</evidence>
<keyword evidence="6" id="KW-1185">Reference proteome</keyword>
<dbReference type="RefSeq" id="WP_344785874.1">
    <property type="nucleotide sequence ID" value="NZ_BAAAZW010000014.1"/>
</dbReference>
<accession>A0ABP7PSU6</accession>
<reference evidence="6" key="1">
    <citation type="journal article" date="2019" name="Int. J. Syst. Evol. Microbiol.">
        <title>The Global Catalogue of Microorganisms (GCM) 10K type strain sequencing project: providing services to taxonomists for standard genome sequencing and annotation.</title>
        <authorList>
            <consortium name="The Broad Institute Genomics Platform"/>
            <consortium name="The Broad Institute Genome Sequencing Center for Infectious Disease"/>
            <person name="Wu L."/>
            <person name="Ma J."/>
        </authorList>
    </citation>
    <scope>NUCLEOTIDE SEQUENCE [LARGE SCALE GENOMIC DNA]</scope>
    <source>
        <strain evidence="6">JCM 16923</strain>
    </source>
</reference>
<evidence type="ECO:0000256" key="3">
    <source>
        <dbReference type="ARBA" id="ARBA00022840"/>
    </source>
</evidence>
<feature type="domain" description="UspA" evidence="4">
    <location>
        <begin position="153"/>
        <end position="288"/>
    </location>
</feature>
<evidence type="ECO:0000313" key="5">
    <source>
        <dbReference type="EMBL" id="GAA3970311.1"/>
    </source>
</evidence>
<dbReference type="Pfam" id="PF00582">
    <property type="entry name" value="Usp"/>
    <property type="match status" value="2"/>
</dbReference>
<dbReference type="PANTHER" id="PTHR46268">
    <property type="entry name" value="STRESS RESPONSE PROTEIN NHAX"/>
    <property type="match status" value="1"/>
</dbReference>
<dbReference type="InterPro" id="IPR014729">
    <property type="entry name" value="Rossmann-like_a/b/a_fold"/>
</dbReference>
<comment type="caution">
    <text evidence="5">The sequence shown here is derived from an EMBL/GenBank/DDBJ whole genome shotgun (WGS) entry which is preliminary data.</text>
</comment>
<comment type="similarity">
    <text evidence="1">Belongs to the universal stress protein A family.</text>
</comment>
<dbReference type="Proteomes" id="UP001418444">
    <property type="component" value="Unassembled WGS sequence"/>
</dbReference>
<dbReference type="InterPro" id="IPR006016">
    <property type="entry name" value="UspA"/>
</dbReference>
<evidence type="ECO:0000256" key="2">
    <source>
        <dbReference type="ARBA" id="ARBA00022741"/>
    </source>
</evidence>
<evidence type="ECO:0000313" key="6">
    <source>
        <dbReference type="Proteomes" id="UP001418444"/>
    </source>
</evidence>